<dbReference type="EMBL" id="SSOA01000001">
    <property type="protein sequence ID" value="THF54280.1"/>
    <property type="molecule type" value="Genomic_DNA"/>
</dbReference>
<dbReference type="InterPro" id="IPR010321">
    <property type="entry name" value="DUF922"/>
</dbReference>
<dbReference type="Proteomes" id="UP000310754">
    <property type="component" value="Unassembled WGS sequence"/>
</dbReference>
<dbReference type="RefSeq" id="WP_190235090.1">
    <property type="nucleotide sequence ID" value="NZ_SSOA01000001.1"/>
</dbReference>
<feature type="chain" id="PRO_5020439231" evidence="1">
    <location>
        <begin position="31"/>
        <end position="208"/>
    </location>
</feature>
<accession>A0A4S4A6Q5</accession>
<name>A0A4S4A6Q5_9HYPH</name>
<protein>
    <submittedName>
        <fullName evidence="2">DUF922 domain-containing protein</fullName>
    </submittedName>
</protein>
<feature type="signal peptide" evidence="1">
    <location>
        <begin position="1"/>
        <end position="30"/>
    </location>
</feature>
<evidence type="ECO:0000256" key="1">
    <source>
        <dbReference type="SAM" id="SignalP"/>
    </source>
</evidence>
<evidence type="ECO:0000313" key="3">
    <source>
        <dbReference type="Proteomes" id="UP000310754"/>
    </source>
</evidence>
<keyword evidence="1" id="KW-0732">Signal</keyword>
<proteinExistence type="predicted"/>
<dbReference type="Pfam" id="PF06037">
    <property type="entry name" value="DUF922"/>
    <property type="match status" value="1"/>
</dbReference>
<keyword evidence="3" id="KW-1185">Reference proteome</keyword>
<organism evidence="2 3">
    <name type="scientific">Allorhizobium terrae</name>
    <dbReference type="NCBI Taxonomy" id="1848972"/>
    <lineage>
        <taxon>Bacteria</taxon>
        <taxon>Pseudomonadati</taxon>
        <taxon>Pseudomonadota</taxon>
        <taxon>Alphaproteobacteria</taxon>
        <taxon>Hyphomicrobiales</taxon>
        <taxon>Rhizobiaceae</taxon>
        <taxon>Rhizobium/Agrobacterium group</taxon>
        <taxon>Allorhizobium</taxon>
    </lineage>
</organism>
<comment type="caution">
    <text evidence="2">The sequence shown here is derived from an EMBL/GenBank/DDBJ whole genome shotgun (WGS) entry which is preliminary data.</text>
</comment>
<sequence>MKASGHAISLALALLALGAAPALVTQQANARTIVHKSIRYFSIGGKTAADLDRQLETKGPHTNTTDSRHPGATKIKFGGTMDYIQQGGRCKIGDIKVRVNITIILPKWTNRHRANSELALIWDTLSSDIKRHEERHAEIAVQHARDLDRRLKALPSAKSCQILAQRVSELTDEVTNEHDADQLRFDRIEAINFNARILRLLRYHMPKH</sequence>
<evidence type="ECO:0000313" key="2">
    <source>
        <dbReference type="EMBL" id="THF54280.1"/>
    </source>
</evidence>
<dbReference type="PIRSF" id="PIRSF010521">
    <property type="entry name" value="DUF922_bac"/>
    <property type="match status" value="1"/>
</dbReference>
<reference evidence="2 3" key="1">
    <citation type="submission" date="2019-04" db="EMBL/GenBank/DDBJ databases">
        <title>Rhizobium terrae sp. nov., isolated from a paddy soil.</title>
        <authorList>
            <person name="Lin S.-Y."/>
            <person name="Hameed A."/>
            <person name="Huang H.-I."/>
            <person name="Young C.-C."/>
        </authorList>
    </citation>
    <scope>NUCLEOTIDE SEQUENCE [LARGE SCALE GENOMIC DNA]</scope>
    <source>
        <strain evidence="2 3">CC-HIH110</strain>
    </source>
</reference>
<gene>
    <name evidence="2" type="ORF">E6C51_03265</name>
</gene>
<dbReference type="AlphaFoldDB" id="A0A4S4A6Q5"/>